<name>A0A1Y2D3L5_9FUNG</name>
<evidence type="ECO:0000313" key="2">
    <source>
        <dbReference type="EMBL" id="ORY53734.1"/>
    </source>
</evidence>
<keyword evidence="3" id="KW-1185">Reference proteome</keyword>
<dbReference type="PANTHER" id="PTHR34438">
    <property type="entry name" value="SI:DKEY-97L20.6"/>
    <property type="match status" value="1"/>
</dbReference>
<comment type="caution">
    <text evidence="2">The sequence shown here is derived from an EMBL/GenBank/DDBJ whole genome shotgun (WGS) entry which is preliminary data.</text>
</comment>
<dbReference type="EMBL" id="MCGO01000001">
    <property type="protein sequence ID" value="ORY53734.1"/>
    <property type="molecule type" value="Genomic_DNA"/>
</dbReference>
<dbReference type="Pfam" id="PF15479">
    <property type="entry name" value="DUF4639"/>
    <property type="match status" value="1"/>
</dbReference>
<sequence length="477" mass="50907">MASTFMIATGAAPPVKEGSAEWFMVIDQEEGENLASSIVDSIVNRGQEVLFEKHIESQVLPYAVQFAKGTLLKIVQWQFFRRDAGEILPATWEPDEEPQPAVIDSWARGAIPIRRLGGTPLQAKKPLDDFQKVSASGDLVYSETDMGTMDSLIAPAAGQTTSAGKRSSSTSIVSSRVSKDPMGGSKIIGTSTKAASRRGISAHNTEAGEIPATAAERAILEENKRIVTRIQNLEKDGQKADVGYDSDGRILMVKRAGASKLFTQGVKARVVPPEESPHKPLPPPQPPTIQRESVVKRTSSIVQKSKKLGSRIPGGQAAIGSLSTAAASVRFGESQVSMSRTTIGSLGSVQSGNTSLDIPLLTETMRLAPGVTLKEGDVVKKGPVSTRKFHDRVVNPDTDTTGVFLSPTAGGSQPRALKKQQVSMTADSNILNKAKPSLRPIPFPALAVRGTTEPSGNNAYKKLPDIKAEERRVEAAQ</sequence>
<feature type="region of interest" description="Disordered" evidence="1">
    <location>
        <begin position="269"/>
        <end position="291"/>
    </location>
</feature>
<dbReference type="AlphaFoldDB" id="A0A1Y2D3L5"/>
<feature type="compositionally biased region" description="Low complexity" evidence="1">
    <location>
        <begin position="166"/>
        <end position="176"/>
    </location>
</feature>
<dbReference type="PANTHER" id="PTHR34438:SF1">
    <property type="entry name" value="CHROMOSOME 2 OPEN READING FRAME 81"/>
    <property type="match status" value="1"/>
</dbReference>
<reference evidence="2 3" key="1">
    <citation type="submission" date="2016-07" db="EMBL/GenBank/DDBJ databases">
        <title>Pervasive Adenine N6-methylation of Active Genes in Fungi.</title>
        <authorList>
            <consortium name="DOE Joint Genome Institute"/>
            <person name="Mondo S.J."/>
            <person name="Dannebaum R.O."/>
            <person name="Kuo R.C."/>
            <person name="Labutti K."/>
            <person name="Haridas S."/>
            <person name="Kuo A."/>
            <person name="Salamov A."/>
            <person name="Ahrendt S.R."/>
            <person name="Lipzen A."/>
            <person name="Sullivan W."/>
            <person name="Andreopoulos W.B."/>
            <person name="Clum A."/>
            <person name="Lindquist E."/>
            <person name="Daum C."/>
            <person name="Ramamoorthy G.K."/>
            <person name="Gryganskyi A."/>
            <person name="Culley D."/>
            <person name="Magnuson J.K."/>
            <person name="James T.Y."/>
            <person name="O'Malley M.A."/>
            <person name="Stajich J.E."/>
            <person name="Spatafora J.W."/>
            <person name="Visel A."/>
            <person name="Grigoriev I.V."/>
        </authorList>
    </citation>
    <scope>NUCLEOTIDE SEQUENCE [LARGE SCALE GENOMIC DNA]</scope>
    <source>
        <strain evidence="2 3">JEL800</strain>
    </source>
</reference>
<dbReference type="InterPro" id="IPR028042">
    <property type="entry name" value="DUF4639"/>
</dbReference>
<dbReference type="STRING" id="329046.A0A1Y2D3L5"/>
<gene>
    <name evidence="2" type="ORF">BCR33DRAFT_711092</name>
</gene>
<dbReference type="OrthoDB" id="193650at2759"/>
<feature type="compositionally biased region" description="Basic and acidic residues" evidence="1">
    <location>
        <begin position="462"/>
        <end position="477"/>
    </location>
</feature>
<protein>
    <submittedName>
        <fullName evidence="2">Uncharacterized protein</fullName>
    </submittedName>
</protein>
<feature type="region of interest" description="Disordered" evidence="1">
    <location>
        <begin position="157"/>
        <end position="199"/>
    </location>
</feature>
<organism evidence="2 3">
    <name type="scientific">Rhizoclosmatium globosum</name>
    <dbReference type="NCBI Taxonomy" id="329046"/>
    <lineage>
        <taxon>Eukaryota</taxon>
        <taxon>Fungi</taxon>
        <taxon>Fungi incertae sedis</taxon>
        <taxon>Chytridiomycota</taxon>
        <taxon>Chytridiomycota incertae sedis</taxon>
        <taxon>Chytridiomycetes</taxon>
        <taxon>Chytridiales</taxon>
        <taxon>Chytriomycetaceae</taxon>
        <taxon>Rhizoclosmatium</taxon>
    </lineage>
</organism>
<evidence type="ECO:0000256" key="1">
    <source>
        <dbReference type="SAM" id="MobiDB-lite"/>
    </source>
</evidence>
<evidence type="ECO:0000313" key="3">
    <source>
        <dbReference type="Proteomes" id="UP000193642"/>
    </source>
</evidence>
<proteinExistence type="predicted"/>
<feature type="region of interest" description="Disordered" evidence="1">
    <location>
        <begin position="448"/>
        <end position="477"/>
    </location>
</feature>
<accession>A0A1Y2D3L5</accession>
<dbReference type="Proteomes" id="UP000193642">
    <property type="component" value="Unassembled WGS sequence"/>
</dbReference>